<reference evidence="1" key="1">
    <citation type="submission" date="2016-03" db="EMBL/GenBank/DDBJ databases">
        <title>Microsymbionts genomes from the relict species Vavilovia formosa.</title>
        <authorList>
            <person name="Chirak E."/>
            <person name="Kimeklis A."/>
            <person name="Kopat V."/>
            <person name="Andronov E."/>
        </authorList>
    </citation>
    <scope>NUCLEOTIDE SEQUENCE [LARGE SCALE GENOMIC DNA]</scope>
    <source>
        <strain evidence="1">Vaf12</strain>
    </source>
</reference>
<evidence type="ECO:0000313" key="1">
    <source>
        <dbReference type="EMBL" id="KZA96925.1"/>
    </source>
</evidence>
<protein>
    <submittedName>
        <fullName evidence="1">Uncharacterized protein</fullName>
    </submittedName>
</protein>
<gene>
    <name evidence="1" type="ORF">A4A59_33875</name>
</gene>
<proteinExistence type="predicted"/>
<name>A0A154I8Z9_RHILE</name>
<accession>A0A154I8Z9</accession>
<comment type="caution">
    <text evidence="1">The sequence shown here is derived from an EMBL/GenBank/DDBJ whole genome shotgun (WGS) entry which is preliminary data.</text>
</comment>
<dbReference type="EMBL" id="LVYU01000144">
    <property type="protein sequence ID" value="KZA96925.1"/>
    <property type="molecule type" value="Genomic_DNA"/>
</dbReference>
<organism evidence="1">
    <name type="scientific">Rhizobium leguminosarum</name>
    <dbReference type="NCBI Taxonomy" id="384"/>
    <lineage>
        <taxon>Bacteria</taxon>
        <taxon>Pseudomonadati</taxon>
        <taxon>Pseudomonadota</taxon>
        <taxon>Alphaproteobacteria</taxon>
        <taxon>Hyphomicrobiales</taxon>
        <taxon>Rhizobiaceae</taxon>
        <taxon>Rhizobium/Agrobacterium group</taxon>
        <taxon>Rhizobium</taxon>
    </lineage>
</organism>
<sequence length="101" mass="11340">MRGIPVEITTRAVFGLMPEFGNAFGIRDFERQGRTDVCGYVHDGDPHLFGINRSVPALFQFGIGQRAFEICGPIPELFASGLGRQNDHGEKFRVMGERRRD</sequence>
<dbReference type="AlphaFoldDB" id="A0A154I8Z9"/>